<dbReference type="Pfam" id="PF13577">
    <property type="entry name" value="SnoaL_4"/>
    <property type="match status" value="1"/>
</dbReference>
<evidence type="ECO:0000259" key="1">
    <source>
        <dbReference type="Pfam" id="PF13577"/>
    </source>
</evidence>
<evidence type="ECO:0000313" key="3">
    <source>
        <dbReference type="Proteomes" id="UP000465866"/>
    </source>
</evidence>
<dbReference type="EMBL" id="AP022569">
    <property type="protein sequence ID" value="BBX47302.1"/>
    <property type="molecule type" value="Genomic_DNA"/>
</dbReference>
<organism evidence="2 3">
    <name type="scientific">Mycobacterium cookii</name>
    <dbReference type="NCBI Taxonomy" id="1775"/>
    <lineage>
        <taxon>Bacteria</taxon>
        <taxon>Bacillati</taxon>
        <taxon>Actinomycetota</taxon>
        <taxon>Actinomycetes</taxon>
        <taxon>Mycobacteriales</taxon>
        <taxon>Mycobacteriaceae</taxon>
        <taxon>Mycobacterium</taxon>
    </lineage>
</organism>
<keyword evidence="3" id="KW-1185">Reference proteome</keyword>
<feature type="domain" description="SnoaL-like" evidence="1">
    <location>
        <begin position="12"/>
        <end position="129"/>
    </location>
</feature>
<dbReference type="RefSeq" id="WP_163777845.1">
    <property type="nucleotide sequence ID" value="NZ_AP022569.1"/>
</dbReference>
<dbReference type="SUPFAM" id="SSF54427">
    <property type="entry name" value="NTF2-like"/>
    <property type="match status" value="1"/>
</dbReference>
<dbReference type="Gene3D" id="3.10.450.50">
    <property type="match status" value="1"/>
</dbReference>
<dbReference type="KEGG" id="mcoo:MCOO_33170"/>
<dbReference type="InterPro" id="IPR032710">
    <property type="entry name" value="NTF2-like_dom_sf"/>
</dbReference>
<evidence type="ECO:0000313" key="2">
    <source>
        <dbReference type="EMBL" id="BBX47302.1"/>
    </source>
</evidence>
<protein>
    <recommendedName>
        <fullName evidence="1">SnoaL-like domain-containing protein</fullName>
    </recommendedName>
</protein>
<sequence>MTATDDIQSWIDKSALTELVARLSAAVDRADKDGIVDCYAPQSYDDHGAFKGSGSEFAEMICAPTGRAQQLTMHHLLGQSVFDVYSDEAWGETFFVMHALIAGQVAVGYGRYIDYFRRMQGAWKLAYRRVVPDVTIPGDDANLYWRPSRDHTDPRYDRLTAPPTR</sequence>
<proteinExistence type="predicted"/>
<dbReference type="Proteomes" id="UP000465866">
    <property type="component" value="Chromosome"/>
</dbReference>
<dbReference type="InterPro" id="IPR037401">
    <property type="entry name" value="SnoaL-like"/>
</dbReference>
<gene>
    <name evidence="2" type="ORF">MCOO_33170</name>
</gene>
<dbReference type="AlphaFoldDB" id="A0A7I7L165"/>
<reference evidence="2 3" key="1">
    <citation type="journal article" date="2019" name="Emerg. Microbes Infect.">
        <title>Comprehensive subspecies identification of 175 nontuberculous mycobacteria species based on 7547 genomic profiles.</title>
        <authorList>
            <person name="Matsumoto Y."/>
            <person name="Kinjo T."/>
            <person name="Motooka D."/>
            <person name="Nabeya D."/>
            <person name="Jung N."/>
            <person name="Uechi K."/>
            <person name="Horii T."/>
            <person name="Iida T."/>
            <person name="Fujita J."/>
            <person name="Nakamura S."/>
        </authorList>
    </citation>
    <scope>NUCLEOTIDE SEQUENCE [LARGE SCALE GENOMIC DNA]</scope>
    <source>
        <strain evidence="2 3">JCM 12404</strain>
    </source>
</reference>
<accession>A0A7I7L165</accession>
<name>A0A7I7L165_9MYCO</name>